<comment type="caution">
    <text evidence="2">The sequence shown here is derived from an EMBL/GenBank/DDBJ whole genome shotgun (WGS) entry which is preliminary data.</text>
</comment>
<organism evidence="2 3">
    <name type="scientific">Rhodoferax ferrireducens</name>
    <dbReference type="NCBI Taxonomy" id="192843"/>
    <lineage>
        <taxon>Bacteria</taxon>
        <taxon>Pseudomonadati</taxon>
        <taxon>Pseudomonadota</taxon>
        <taxon>Betaproteobacteria</taxon>
        <taxon>Burkholderiales</taxon>
        <taxon>Comamonadaceae</taxon>
        <taxon>Rhodoferax</taxon>
    </lineage>
</organism>
<name>A0A1W9KW19_9BURK</name>
<evidence type="ECO:0000256" key="1">
    <source>
        <dbReference type="SAM" id="MobiDB-lite"/>
    </source>
</evidence>
<proteinExistence type="predicted"/>
<reference evidence="2 3" key="1">
    <citation type="submission" date="2017-01" db="EMBL/GenBank/DDBJ databases">
        <title>Novel large sulfur bacteria in the metagenomes of groundwater-fed chemosynthetic microbial mats in the Lake Huron basin.</title>
        <authorList>
            <person name="Sharrar A.M."/>
            <person name="Flood B.E."/>
            <person name="Bailey J.V."/>
            <person name="Jones D.S."/>
            <person name="Biddanda B."/>
            <person name="Ruberg S.A."/>
            <person name="Marcus D.N."/>
            <person name="Dick G.J."/>
        </authorList>
    </citation>
    <scope>NUCLEOTIDE SEQUENCE [LARGE SCALE GENOMIC DNA]</scope>
    <source>
        <strain evidence="2">A7</strain>
    </source>
</reference>
<dbReference type="EMBL" id="MTEI01000003">
    <property type="protein sequence ID" value="OQW88713.1"/>
    <property type="molecule type" value="Genomic_DNA"/>
</dbReference>
<accession>A0A1W9KW19</accession>
<evidence type="ECO:0008006" key="4">
    <source>
        <dbReference type="Google" id="ProtNLM"/>
    </source>
</evidence>
<gene>
    <name evidence="2" type="ORF">BWK72_07040</name>
</gene>
<feature type="region of interest" description="Disordered" evidence="1">
    <location>
        <begin position="58"/>
        <end position="88"/>
    </location>
</feature>
<dbReference type="AlphaFoldDB" id="A0A1W9KW19"/>
<evidence type="ECO:0000313" key="3">
    <source>
        <dbReference type="Proteomes" id="UP000192505"/>
    </source>
</evidence>
<evidence type="ECO:0000313" key="2">
    <source>
        <dbReference type="EMBL" id="OQW88713.1"/>
    </source>
</evidence>
<protein>
    <recommendedName>
        <fullName evidence="4">SPOR domain-containing protein</fullName>
    </recommendedName>
</protein>
<dbReference type="Proteomes" id="UP000192505">
    <property type="component" value="Unassembled WGS sequence"/>
</dbReference>
<sequence length="277" mass="29337">MLRLMVLVLLLLNVGYYARGQGWLLAYGWGPTPQHEPQRLAQQIRPEALEILPSPQSPAATAVPAASAPEPAVHASAPQPAASSPELAASATLPASGVAVSEPASTACWQVTDIDPVQAEALRPVLRVNFPEGVWVLDELGLPERWMVYMGKYANPADLAKKREQLTELKVKFSQATNAAWAPGLSLGVFTTQEGANTHLQELTQRGVRSARVVQERTSSRHYRLRLPAISAAEQPALEAVKAALAGKPLEACPVPVAESAAQAASGSASVAKPASR</sequence>